<name>A0A8S9ZID5_9BILA</name>
<accession>A0A8S9ZID5</accession>
<proteinExistence type="predicted"/>
<dbReference type="AlphaFoldDB" id="A0A8S9ZID5"/>
<dbReference type="EMBL" id="JABEBT010000088">
    <property type="protein sequence ID" value="KAF7632983.1"/>
    <property type="molecule type" value="Genomic_DNA"/>
</dbReference>
<sequence>MKLNLKVFSLFISLHMRFYPKLIFNDIFRNLISEVFHLDKKEVLRKASSLIMALFDPTKSVTAIAIGNAYSHELENLFPNIIIKRLSDLQL</sequence>
<dbReference type="OrthoDB" id="5809639at2759"/>
<keyword evidence="2" id="KW-1185">Reference proteome</keyword>
<organism evidence="1 2">
    <name type="scientific">Meloidogyne graminicola</name>
    <dbReference type="NCBI Taxonomy" id="189291"/>
    <lineage>
        <taxon>Eukaryota</taxon>
        <taxon>Metazoa</taxon>
        <taxon>Ecdysozoa</taxon>
        <taxon>Nematoda</taxon>
        <taxon>Chromadorea</taxon>
        <taxon>Rhabditida</taxon>
        <taxon>Tylenchina</taxon>
        <taxon>Tylenchomorpha</taxon>
        <taxon>Tylenchoidea</taxon>
        <taxon>Meloidogynidae</taxon>
        <taxon>Meloidogyninae</taxon>
        <taxon>Meloidogyne</taxon>
    </lineage>
</organism>
<comment type="caution">
    <text evidence="1">The sequence shown here is derived from an EMBL/GenBank/DDBJ whole genome shotgun (WGS) entry which is preliminary data.</text>
</comment>
<evidence type="ECO:0000313" key="2">
    <source>
        <dbReference type="Proteomes" id="UP000605970"/>
    </source>
</evidence>
<gene>
    <name evidence="1" type="ORF">Mgra_00007630</name>
</gene>
<evidence type="ECO:0000313" key="1">
    <source>
        <dbReference type="EMBL" id="KAF7632983.1"/>
    </source>
</evidence>
<dbReference type="Proteomes" id="UP000605970">
    <property type="component" value="Unassembled WGS sequence"/>
</dbReference>
<reference evidence="1" key="1">
    <citation type="journal article" date="2020" name="Ecol. Evol.">
        <title>Genome structure and content of the rice root-knot nematode (Meloidogyne graminicola).</title>
        <authorList>
            <person name="Phan N.T."/>
            <person name="Danchin E.G.J."/>
            <person name="Klopp C."/>
            <person name="Perfus-Barbeoch L."/>
            <person name="Kozlowski D.K."/>
            <person name="Koutsovoulos G.D."/>
            <person name="Lopez-Roques C."/>
            <person name="Bouchez O."/>
            <person name="Zahm M."/>
            <person name="Besnard G."/>
            <person name="Bellafiore S."/>
        </authorList>
    </citation>
    <scope>NUCLEOTIDE SEQUENCE</scope>
    <source>
        <strain evidence="1">VN-18</strain>
    </source>
</reference>
<protein>
    <submittedName>
        <fullName evidence="1">Peptidase_M16_C domain-containing protein</fullName>
    </submittedName>
</protein>